<dbReference type="PANTHER" id="PTHR35580:SF1">
    <property type="entry name" value="PHYTASE-LIKE DOMAIN-CONTAINING PROTEIN"/>
    <property type="match status" value="1"/>
</dbReference>
<keyword evidence="2" id="KW-1185">Reference proteome</keyword>
<dbReference type="Gene3D" id="2.120.10.30">
    <property type="entry name" value="TolB, C-terminal domain"/>
    <property type="match status" value="1"/>
</dbReference>
<sequence length="424" mass="45613">MLGSEGRGAEFLDVAVDSQGLLYLAGYRDGVIGEMRTDPSGDSKALLMRVGSLPQESTPQFWTREFDNPGASDTLDVLALHPDTGELYFAGRTTGAFPTFQHYGQQDIFIGGPRGNEREQILYQGGTVRPQLPNRLAFTAQRADNGNKRDIIVSGYDDVYVPANYVERWEDPFVLKVAPGEDGLLRQQWWTEFNTPYTDTLGGLAVDTTGAGALYVTGYNPGGAQKGAFVRKLDSTTGALGDLWRQTTYGADMMHAAHVRDDGKLLIVGATFMKLGDTAYGEQDVVVRLLDPSTLVDGNPKVEWTSQYGSPGSEWVTDMAVDSHGNIFVVGETGGAISSEFVNKGIADIFLLKFSPEGKLLAQKQWGSPGDDHPSAVAVDACGEAFIVGYTTGNLLGDAFPVRGVRDAFVLTTAKAKASEATTP</sequence>
<dbReference type="PANTHER" id="PTHR35580">
    <property type="entry name" value="CELL SURFACE GLYCOPROTEIN (S-LAYER PROTEIN)-LIKE PROTEIN"/>
    <property type="match status" value="1"/>
</dbReference>
<gene>
    <name evidence="1" type="ORF">F0U60_08145</name>
</gene>
<evidence type="ECO:0000313" key="2">
    <source>
        <dbReference type="Proteomes" id="UP001611383"/>
    </source>
</evidence>
<dbReference type="InterPro" id="IPR052918">
    <property type="entry name" value="Motility_Chemotaxis_Reg"/>
</dbReference>
<protein>
    <recommendedName>
        <fullName evidence="3">Cell surface protein</fullName>
    </recommendedName>
</protein>
<dbReference type="Pfam" id="PF06739">
    <property type="entry name" value="SBBP"/>
    <property type="match status" value="1"/>
</dbReference>
<name>A0ABY9WJQ3_9BACT</name>
<evidence type="ECO:0008006" key="3">
    <source>
        <dbReference type="Google" id="ProtNLM"/>
    </source>
</evidence>
<dbReference type="EMBL" id="CP043494">
    <property type="protein sequence ID" value="WNG44072.1"/>
    <property type="molecule type" value="Genomic_DNA"/>
</dbReference>
<evidence type="ECO:0000313" key="1">
    <source>
        <dbReference type="EMBL" id="WNG44072.1"/>
    </source>
</evidence>
<dbReference type="Proteomes" id="UP001611383">
    <property type="component" value="Chromosome"/>
</dbReference>
<proteinExistence type="predicted"/>
<reference evidence="1 2" key="1">
    <citation type="submission" date="2019-08" db="EMBL/GenBank/DDBJ databases">
        <title>Archangium and Cystobacter genomes.</title>
        <authorList>
            <person name="Chen I.-C.K."/>
            <person name="Wielgoss S."/>
        </authorList>
    </citation>
    <scope>NUCLEOTIDE SEQUENCE [LARGE SCALE GENOMIC DNA]</scope>
    <source>
        <strain evidence="1 2">Cbm 6</strain>
    </source>
</reference>
<dbReference type="SUPFAM" id="SSF101898">
    <property type="entry name" value="NHL repeat"/>
    <property type="match status" value="1"/>
</dbReference>
<dbReference type="InterPro" id="IPR010620">
    <property type="entry name" value="SBBP_repeat"/>
</dbReference>
<dbReference type="InterPro" id="IPR011042">
    <property type="entry name" value="6-blade_b-propeller_TolB-like"/>
</dbReference>
<organism evidence="1 2">
    <name type="scientific">Archangium minus</name>
    <dbReference type="NCBI Taxonomy" id="83450"/>
    <lineage>
        <taxon>Bacteria</taxon>
        <taxon>Pseudomonadati</taxon>
        <taxon>Myxococcota</taxon>
        <taxon>Myxococcia</taxon>
        <taxon>Myxococcales</taxon>
        <taxon>Cystobacterineae</taxon>
        <taxon>Archangiaceae</taxon>
        <taxon>Archangium</taxon>
    </lineage>
</organism>
<accession>A0ABY9WJQ3</accession>